<gene>
    <name evidence="2" type="ORF">AB0E65_14820</name>
</gene>
<protein>
    <submittedName>
        <fullName evidence="2">Antitoxin</fullName>
    </submittedName>
</protein>
<evidence type="ECO:0000313" key="2">
    <source>
        <dbReference type="EMBL" id="MEU3555471.1"/>
    </source>
</evidence>
<accession>A0ABV2YIY1</accession>
<dbReference type="Gene3D" id="1.10.287.700">
    <property type="entry name" value="Helix hairpin bin"/>
    <property type="match status" value="1"/>
</dbReference>
<comment type="caution">
    <text evidence="2">The sequence shown here is derived from an EMBL/GenBank/DDBJ whole genome shotgun (WGS) entry which is preliminary data.</text>
</comment>
<feature type="region of interest" description="Disordered" evidence="1">
    <location>
        <begin position="1"/>
        <end position="114"/>
    </location>
</feature>
<dbReference type="Proteomes" id="UP001550850">
    <property type="component" value="Unassembled WGS sequence"/>
</dbReference>
<sequence length="114" mass="11941">MSGFLDNLKNKLGPAKEKVNDLASRNQEKIQDGIDKAARKVDERTKGKYADKIERGTGKAKEAAARMAEPRPGHHGHGAGPATGMTGEEGPGPVRRPESGDGGTTPPSSPPPGY</sequence>
<dbReference type="Pfam" id="PF14013">
    <property type="entry name" value="MT0933_antitox"/>
    <property type="match status" value="1"/>
</dbReference>
<name>A0ABV2YIY1_9ACTN</name>
<organism evidence="2 3">
    <name type="scientific">Streptomyces fragilis</name>
    <dbReference type="NCBI Taxonomy" id="67301"/>
    <lineage>
        <taxon>Bacteria</taxon>
        <taxon>Bacillati</taxon>
        <taxon>Actinomycetota</taxon>
        <taxon>Actinomycetes</taxon>
        <taxon>Kitasatosporales</taxon>
        <taxon>Streptomycetaceae</taxon>
        <taxon>Streptomyces</taxon>
    </lineage>
</organism>
<dbReference type="RefSeq" id="WP_108951997.1">
    <property type="nucleotide sequence ID" value="NZ_BEVZ01000002.1"/>
</dbReference>
<feature type="compositionally biased region" description="Basic and acidic residues" evidence="1">
    <location>
        <begin position="14"/>
        <end position="72"/>
    </location>
</feature>
<dbReference type="EMBL" id="JBEZUR010000019">
    <property type="protein sequence ID" value="MEU3555471.1"/>
    <property type="molecule type" value="Genomic_DNA"/>
</dbReference>
<keyword evidence="3" id="KW-1185">Reference proteome</keyword>
<proteinExistence type="predicted"/>
<evidence type="ECO:0000313" key="3">
    <source>
        <dbReference type="Proteomes" id="UP001550850"/>
    </source>
</evidence>
<dbReference type="InterPro" id="IPR028037">
    <property type="entry name" value="Antitoxin_Rv0909/MT0933"/>
</dbReference>
<reference evidence="2 3" key="1">
    <citation type="submission" date="2024-06" db="EMBL/GenBank/DDBJ databases">
        <title>The Natural Products Discovery Center: Release of the First 8490 Sequenced Strains for Exploring Actinobacteria Biosynthetic Diversity.</title>
        <authorList>
            <person name="Kalkreuter E."/>
            <person name="Kautsar S.A."/>
            <person name="Yang D."/>
            <person name="Bader C.D."/>
            <person name="Teijaro C.N."/>
            <person name="Fluegel L."/>
            <person name="Davis C.M."/>
            <person name="Simpson J.R."/>
            <person name="Lauterbach L."/>
            <person name="Steele A.D."/>
            <person name="Gui C."/>
            <person name="Meng S."/>
            <person name="Li G."/>
            <person name="Viehrig K."/>
            <person name="Ye F."/>
            <person name="Su P."/>
            <person name="Kiefer A.F."/>
            <person name="Nichols A."/>
            <person name="Cepeda A.J."/>
            <person name="Yan W."/>
            <person name="Fan B."/>
            <person name="Jiang Y."/>
            <person name="Adhikari A."/>
            <person name="Zheng C.-J."/>
            <person name="Schuster L."/>
            <person name="Cowan T.M."/>
            <person name="Smanski M.J."/>
            <person name="Chevrette M.G."/>
            <person name="De Carvalho L.P.S."/>
            <person name="Shen B."/>
        </authorList>
    </citation>
    <scope>NUCLEOTIDE SEQUENCE [LARGE SCALE GENOMIC DNA]</scope>
    <source>
        <strain evidence="2 3">NPDC038104</strain>
    </source>
</reference>
<evidence type="ECO:0000256" key="1">
    <source>
        <dbReference type="SAM" id="MobiDB-lite"/>
    </source>
</evidence>